<dbReference type="Pfam" id="PF00589">
    <property type="entry name" value="Phage_integrase"/>
    <property type="match status" value="1"/>
</dbReference>
<proteinExistence type="predicted"/>
<name>A0A378Y170_PAEPO</name>
<dbReference type="GO" id="GO:0006310">
    <property type="term" value="P:DNA recombination"/>
    <property type="evidence" value="ECO:0007669"/>
    <property type="project" value="UniProtKB-KW"/>
</dbReference>
<dbReference type="PANTHER" id="PTHR30349">
    <property type="entry name" value="PHAGE INTEGRASE-RELATED"/>
    <property type="match status" value="1"/>
</dbReference>
<dbReference type="GO" id="GO:0003677">
    <property type="term" value="F:DNA binding"/>
    <property type="evidence" value="ECO:0007669"/>
    <property type="project" value="InterPro"/>
</dbReference>
<dbReference type="EMBL" id="UGSC01000001">
    <property type="protein sequence ID" value="SUA70079.1"/>
    <property type="molecule type" value="Genomic_DNA"/>
</dbReference>
<dbReference type="InterPro" id="IPR050090">
    <property type="entry name" value="Tyrosine_recombinase_XerCD"/>
</dbReference>
<dbReference type="AlphaFoldDB" id="A0A378Y170"/>
<accession>A0A378Y170</accession>
<dbReference type="InterPro" id="IPR002104">
    <property type="entry name" value="Integrase_catalytic"/>
</dbReference>
<evidence type="ECO:0000313" key="4">
    <source>
        <dbReference type="Proteomes" id="UP000254400"/>
    </source>
</evidence>
<evidence type="ECO:0000256" key="1">
    <source>
        <dbReference type="ARBA" id="ARBA00023172"/>
    </source>
</evidence>
<keyword evidence="1" id="KW-0233">DNA recombination</keyword>
<sequence length="184" mass="21467">MNFVQPIRDSKKLEAIKQYLKKKNERDYILFLVGINTGLRISDILPLKVSSVKGSHIVITEKKTKKRKNIPIRKNLRKELDAYISGKLDSDYLFPSRNKKRRSEVVPISSSMAYKMLNGVARNFGLREIGTHSMRKTFGYYFYNETKDIALLMDLFNHTEQKVTLRYVGILQDTLDDVLKDFEL</sequence>
<dbReference type="SUPFAM" id="SSF56349">
    <property type="entry name" value="DNA breaking-rejoining enzymes"/>
    <property type="match status" value="1"/>
</dbReference>
<dbReference type="InterPro" id="IPR013762">
    <property type="entry name" value="Integrase-like_cat_sf"/>
</dbReference>
<dbReference type="GO" id="GO:0015074">
    <property type="term" value="P:DNA integration"/>
    <property type="evidence" value="ECO:0007669"/>
    <property type="project" value="InterPro"/>
</dbReference>
<dbReference type="CDD" id="cd01192">
    <property type="entry name" value="INT_C_like_3"/>
    <property type="match status" value="1"/>
</dbReference>
<dbReference type="InterPro" id="IPR011010">
    <property type="entry name" value="DNA_brk_join_enz"/>
</dbReference>
<evidence type="ECO:0000313" key="3">
    <source>
        <dbReference type="EMBL" id="SUA70079.1"/>
    </source>
</evidence>
<dbReference type="Gene3D" id="1.10.443.10">
    <property type="entry name" value="Intergrase catalytic core"/>
    <property type="match status" value="1"/>
</dbReference>
<evidence type="ECO:0000259" key="2">
    <source>
        <dbReference type="PROSITE" id="PS51898"/>
    </source>
</evidence>
<dbReference type="PROSITE" id="PS51898">
    <property type="entry name" value="TYR_RECOMBINASE"/>
    <property type="match status" value="1"/>
</dbReference>
<reference evidence="3 4" key="1">
    <citation type="submission" date="2018-06" db="EMBL/GenBank/DDBJ databases">
        <authorList>
            <consortium name="Pathogen Informatics"/>
            <person name="Doyle S."/>
        </authorList>
    </citation>
    <scope>NUCLEOTIDE SEQUENCE [LARGE SCALE GENOMIC DNA]</scope>
    <source>
        <strain evidence="3 4">NCTC10343</strain>
    </source>
</reference>
<dbReference type="Proteomes" id="UP000254400">
    <property type="component" value="Unassembled WGS sequence"/>
</dbReference>
<dbReference type="PANTHER" id="PTHR30349:SF82">
    <property type="entry name" value="INTEGRASE_RECOMBINASE YOEC-RELATED"/>
    <property type="match status" value="1"/>
</dbReference>
<protein>
    <submittedName>
        <fullName evidence="3">Integrase</fullName>
    </submittedName>
</protein>
<dbReference type="RefSeq" id="WP_019687500.1">
    <property type="nucleotide sequence ID" value="NZ_CP036496.1"/>
</dbReference>
<feature type="domain" description="Tyr recombinase" evidence="2">
    <location>
        <begin position="1"/>
        <end position="180"/>
    </location>
</feature>
<gene>
    <name evidence="3" type="ORF">NCTC10343_02949</name>
</gene>
<organism evidence="3 4">
    <name type="scientific">Paenibacillus polymyxa</name>
    <name type="common">Bacillus polymyxa</name>
    <dbReference type="NCBI Taxonomy" id="1406"/>
    <lineage>
        <taxon>Bacteria</taxon>
        <taxon>Bacillati</taxon>
        <taxon>Bacillota</taxon>
        <taxon>Bacilli</taxon>
        <taxon>Bacillales</taxon>
        <taxon>Paenibacillaceae</taxon>
        <taxon>Paenibacillus</taxon>
    </lineage>
</organism>
<dbReference type="GeneID" id="93346323"/>